<keyword evidence="2" id="KW-0539">Nucleus</keyword>
<comment type="caution">
    <text evidence="5">The sequence shown here is derived from an EMBL/GenBank/DDBJ whole genome shotgun (WGS) entry which is preliminary data.</text>
</comment>
<dbReference type="PANTHER" id="PTHR46055:SF3">
    <property type="entry name" value="CIRCADIAN LOCOMOTER OUTPUT CYCLES PROTEIN KAPUT"/>
    <property type="match status" value="1"/>
</dbReference>
<keyword evidence="6" id="KW-1185">Reference proteome</keyword>
<dbReference type="SMART" id="SM00091">
    <property type="entry name" value="PAS"/>
    <property type="match status" value="2"/>
</dbReference>
<dbReference type="InterPro" id="IPR047230">
    <property type="entry name" value="CLOCK-like"/>
</dbReference>
<feature type="region of interest" description="Disordered" evidence="3">
    <location>
        <begin position="545"/>
        <end position="577"/>
    </location>
</feature>
<feature type="domain" description="PAS" evidence="4">
    <location>
        <begin position="94"/>
        <end position="137"/>
    </location>
</feature>
<dbReference type="Pfam" id="PF14598">
    <property type="entry name" value="PAS_11"/>
    <property type="match status" value="1"/>
</dbReference>
<dbReference type="GO" id="GO:0032922">
    <property type="term" value="P:circadian regulation of gene expression"/>
    <property type="evidence" value="ECO:0007669"/>
    <property type="project" value="InterPro"/>
</dbReference>
<gene>
    <name evidence="5" type="ORF">OS493_021019</name>
</gene>
<organism evidence="5 6">
    <name type="scientific">Desmophyllum pertusum</name>
    <dbReference type="NCBI Taxonomy" id="174260"/>
    <lineage>
        <taxon>Eukaryota</taxon>
        <taxon>Metazoa</taxon>
        <taxon>Cnidaria</taxon>
        <taxon>Anthozoa</taxon>
        <taxon>Hexacorallia</taxon>
        <taxon>Scleractinia</taxon>
        <taxon>Caryophylliina</taxon>
        <taxon>Caryophylliidae</taxon>
        <taxon>Desmophyllum</taxon>
    </lineage>
</organism>
<keyword evidence="1" id="KW-0090">Biological rhythms</keyword>
<sequence>MLVLALDHTGKVVYVSDNVHASLGHLPGHVLQRDVFELIHARDHFIFQGMLWALKNNTTINPSVMAKARPLNRFLIEKTLLRADGPQTTFTATLSMEGKYDYLDKRVAAVLGFFPTELIGSSLYQFCHAEDLDDLVEYHQILHLTGRITTCYYRHLTKGQAWIWLRSRYHLSYSDWSSKPQAVTCLTWVVPYIEVCAKQADILTRNRDRFAQIKAGTSESIDGKSTSTNSLNLTATASPVSASEIGENSPQPMRITCVDSPSLESSMDRTPGSLETRSSCTSMVPYISDMDEHQPIDFKESFQFLKGLNLPLDMTSAQQSLHQFLETKYVQIINAINKQTEELGAIQKQIKIQGELRDLIERLEKERSTNSVENEYNTTKLMREKLVEMRGVCAGSRIEKATAESLAICSSQLQEIGVESRSQELESAVISEQNQQMTSAVGRQHDRVSPMQVEQPKPTQTQPDIFFNQEHWLQTQAQQVQLQQQQQQQQQFLMHQMLSSQYLPPQKRHQQQQMLVKQLQQQQLQQQQQQQTNQTLVTQQLMNPINTCPAQSPTNTLQQNSPHSANDSNSLHEYQWY</sequence>
<dbReference type="GO" id="GO:0000978">
    <property type="term" value="F:RNA polymerase II cis-regulatory region sequence-specific DNA binding"/>
    <property type="evidence" value="ECO:0007669"/>
    <property type="project" value="TreeGrafter"/>
</dbReference>
<evidence type="ECO:0000313" key="6">
    <source>
        <dbReference type="Proteomes" id="UP001163046"/>
    </source>
</evidence>
<dbReference type="PROSITE" id="PS50112">
    <property type="entry name" value="PAS"/>
    <property type="match status" value="2"/>
</dbReference>
<dbReference type="PANTHER" id="PTHR46055">
    <property type="entry name" value="CIRCADIAN LOCOMOTER OUTPUT CYCLES PROTEIN KAPUT"/>
    <property type="match status" value="1"/>
</dbReference>
<dbReference type="InterPro" id="IPR000014">
    <property type="entry name" value="PAS"/>
</dbReference>
<dbReference type="InterPro" id="IPR035965">
    <property type="entry name" value="PAS-like_dom_sf"/>
</dbReference>
<evidence type="ECO:0000256" key="1">
    <source>
        <dbReference type="ARBA" id="ARBA00023108"/>
    </source>
</evidence>
<evidence type="ECO:0000259" key="4">
    <source>
        <dbReference type="PROSITE" id="PS50112"/>
    </source>
</evidence>
<dbReference type="SUPFAM" id="SSF55785">
    <property type="entry name" value="PYP-like sensor domain (PAS domain)"/>
    <property type="match status" value="2"/>
</dbReference>
<dbReference type="GO" id="GO:1990513">
    <property type="term" value="C:CLOCK-BMAL transcription complex"/>
    <property type="evidence" value="ECO:0007669"/>
    <property type="project" value="TreeGrafter"/>
</dbReference>
<dbReference type="Proteomes" id="UP001163046">
    <property type="component" value="Unassembled WGS sequence"/>
</dbReference>
<dbReference type="GO" id="GO:0000981">
    <property type="term" value="F:DNA-binding transcription factor activity, RNA polymerase II-specific"/>
    <property type="evidence" value="ECO:0007669"/>
    <property type="project" value="InterPro"/>
</dbReference>
<evidence type="ECO:0000256" key="3">
    <source>
        <dbReference type="SAM" id="MobiDB-lite"/>
    </source>
</evidence>
<evidence type="ECO:0000313" key="5">
    <source>
        <dbReference type="EMBL" id="KAJ7390999.1"/>
    </source>
</evidence>
<accession>A0A9X0A3N9</accession>
<dbReference type="CDD" id="cd00130">
    <property type="entry name" value="PAS"/>
    <property type="match status" value="2"/>
</dbReference>
<protein>
    <recommendedName>
        <fullName evidence="4">PAS domain-containing protein</fullName>
    </recommendedName>
</protein>
<feature type="region of interest" description="Disordered" evidence="3">
    <location>
        <begin position="435"/>
        <end position="459"/>
    </location>
</feature>
<name>A0A9X0A3N9_9CNID</name>
<feature type="domain" description="PAS" evidence="4">
    <location>
        <begin position="1"/>
        <end position="44"/>
    </location>
</feature>
<proteinExistence type="predicted"/>
<dbReference type="EMBL" id="MU825409">
    <property type="protein sequence ID" value="KAJ7390999.1"/>
    <property type="molecule type" value="Genomic_DNA"/>
</dbReference>
<dbReference type="OrthoDB" id="411251at2759"/>
<dbReference type="Gene3D" id="3.30.450.20">
    <property type="entry name" value="PAS domain"/>
    <property type="match status" value="2"/>
</dbReference>
<reference evidence="5" key="1">
    <citation type="submission" date="2023-01" db="EMBL/GenBank/DDBJ databases">
        <title>Genome assembly of the deep-sea coral Lophelia pertusa.</title>
        <authorList>
            <person name="Herrera S."/>
            <person name="Cordes E."/>
        </authorList>
    </citation>
    <scope>NUCLEOTIDE SEQUENCE</scope>
    <source>
        <strain evidence="5">USNM1676648</strain>
        <tissue evidence="5">Polyp</tissue>
    </source>
</reference>
<dbReference type="AlphaFoldDB" id="A0A9X0A3N9"/>
<evidence type="ECO:0000256" key="2">
    <source>
        <dbReference type="ARBA" id="ARBA00023242"/>
    </source>
</evidence>